<name>A0A375BCN4_9BURK</name>
<comment type="caution">
    <text evidence="1">The sequence shown here is derived from an EMBL/GenBank/DDBJ whole genome shotgun (WGS) entry which is preliminary data.</text>
</comment>
<gene>
    <name evidence="1" type="ORF">CBM2586_A11073</name>
</gene>
<dbReference type="AlphaFoldDB" id="A0A375BCN4"/>
<sequence length="64" mass="6758">MYRPQSLVASGIPGFGTDLRGLLRGLSGEPRAGGAGMLEWHVAQPSGAHRRRVPKACHLLKPAA</sequence>
<dbReference type="EMBL" id="OFSN01000001">
    <property type="protein sequence ID" value="SOY41431.1"/>
    <property type="molecule type" value="Genomic_DNA"/>
</dbReference>
<protein>
    <submittedName>
        <fullName evidence="1">Uncharacterized protein</fullName>
    </submittedName>
</protein>
<accession>A0A375BCN4</accession>
<proteinExistence type="predicted"/>
<organism evidence="1">
    <name type="scientific">Cupriavidus taiwanensis</name>
    <dbReference type="NCBI Taxonomy" id="164546"/>
    <lineage>
        <taxon>Bacteria</taxon>
        <taxon>Pseudomonadati</taxon>
        <taxon>Pseudomonadota</taxon>
        <taxon>Betaproteobacteria</taxon>
        <taxon>Burkholderiales</taxon>
        <taxon>Burkholderiaceae</taxon>
        <taxon>Cupriavidus</taxon>
    </lineage>
</organism>
<reference evidence="1" key="1">
    <citation type="submission" date="2018-01" db="EMBL/GenBank/DDBJ databases">
        <authorList>
            <person name="Clerissi C."/>
        </authorList>
    </citation>
    <scope>NUCLEOTIDE SEQUENCE</scope>
    <source>
        <strain evidence="1">Cupriavidus taiwanensis LMG 19430</strain>
    </source>
</reference>
<evidence type="ECO:0000313" key="1">
    <source>
        <dbReference type="EMBL" id="SOY41431.1"/>
    </source>
</evidence>
<dbReference type="Proteomes" id="UP000257016">
    <property type="component" value="Unassembled WGS sequence"/>
</dbReference>